<name>A0A317YF39_MAIZE</name>
<accession>A0A317YF39</accession>
<dbReference type="EMBL" id="NCVQ01000001">
    <property type="protein sequence ID" value="PWZ57265.1"/>
    <property type="molecule type" value="Genomic_DNA"/>
</dbReference>
<comment type="caution">
    <text evidence="1">The sequence shown here is derived from an EMBL/GenBank/DDBJ whole genome shotgun (WGS) entry which is preliminary data.</text>
</comment>
<reference evidence="1" key="1">
    <citation type="journal article" date="2018" name="Nat. Genet.">
        <title>Extensive intraspecific gene order and gene structural variations between Mo17 and other maize genomes.</title>
        <authorList>
            <person name="Sun S."/>
            <person name="Zhou Y."/>
            <person name="Chen J."/>
            <person name="Shi J."/>
            <person name="Zhao H."/>
            <person name="Zhao H."/>
            <person name="Song W."/>
            <person name="Zhang M."/>
            <person name="Cui Y."/>
            <person name="Dong X."/>
            <person name="Liu H."/>
            <person name="Ma X."/>
            <person name="Jiao Y."/>
            <person name="Wang B."/>
            <person name="Wei X."/>
            <person name="Stein J.C."/>
            <person name="Glaubitz J.C."/>
            <person name="Lu F."/>
            <person name="Yu G."/>
            <person name="Liang C."/>
            <person name="Fengler K."/>
            <person name="Li B."/>
            <person name="Rafalski A."/>
            <person name="Schnable P.S."/>
            <person name="Ware D.H."/>
            <person name="Buckler E.S."/>
            <person name="Lai J."/>
        </authorList>
    </citation>
    <scope>NUCLEOTIDE SEQUENCE [LARGE SCALE GENOMIC DNA]</scope>
    <source>
        <tissue evidence="1">Seedling</tissue>
    </source>
</reference>
<protein>
    <submittedName>
        <fullName evidence="1">Uncharacterized protein</fullName>
    </submittedName>
</protein>
<dbReference type="Proteomes" id="UP000251960">
    <property type="component" value="Chromosome 1"/>
</dbReference>
<proteinExistence type="predicted"/>
<sequence length="78" mass="8428">MREAKEHAAAACSLLRRSAVELAAGIFWVPWTVSWAAREEGGSAMGDGDSLRVLFGGEDGEEMEQRRCTGMLLSAGQR</sequence>
<dbReference type="AlphaFoldDB" id="A0A317YF39"/>
<gene>
    <name evidence="1" type="ORF">Zm00014a_000912</name>
</gene>
<evidence type="ECO:0000313" key="1">
    <source>
        <dbReference type="EMBL" id="PWZ57265.1"/>
    </source>
</evidence>
<organism evidence="1">
    <name type="scientific">Zea mays</name>
    <name type="common">Maize</name>
    <dbReference type="NCBI Taxonomy" id="4577"/>
    <lineage>
        <taxon>Eukaryota</taxon>
        <taxon>Viridiplantae</taxon>
        <taxon>Streptophyta</taxon>
        <taxon>Embryophyta</taxon>
        <taxon>Tracheophyta</taxon>
        <taxon>Spermatophyta</taxon>
        <taxon>Magnoliopsida</taxon>
        <taxon>Liliopsida</taxon>
        <taxon>Poales</taxon>
        <taxon>Poaceae</taxon>
        <taxon>PACMAD clade</taxon>
        <taxon>Panicoideae</taxon>
        <taxon>Andropogonodae</taxon>
        <taxon>Andropogoneae</taxon>
        <taxon>Tripsacinae</taxon>
        <taxon>Zea</taxon>
    </lineage>
</organism>